<evidence type="ECO:0000313" key="2">
    <source>
        <dbReference type="Proteomes" id="UP000655016"/>
    </source>
</evidence>
<keyword evidence="2" id="KW-1185">Reference proteome</keyword>
<organism evidence="1 2">
    <name type="scientific">Flavobacterium limi</name>
    <dbReference type="NCBI Taxonomy" id="2045105"/>
    <lineage>
        <taxon>Bacteria</taxon>
        <taxon>Pseudomonadati</taxon>
        <taxon>Bacteroidota</taxon>
        <taxon>Flavobacteriia</taxon>
        <taxon>Flavobacteriales</taxon>
        <taxon>Flavobacteriaceae</taxon>
        <taxon>Flavobacterium</taxon>
    </lineage>
</organism>
<accession>A0ABQ1UPD9</accession>
<gene>
    <name evidence="1" type="ORF">GCM10011518_36570</name>
</gene>
<sequence>MNTRYIFYITQNYTVNKYRSISYISSKKQISRKYKFGEKTGAYFISFATVYWIDVFTTDEYFT</sequence>
<protein>
    <submittedName>
        <fullName evidence="1">Uncharacterized protein</fullName>
    </submittedName>
</protein>
<proteinExistence type="predicted"/>
<dbReference type="EMBL" id="BMKP01000009">
    <property type="protein sequence ID" value="GGF23972.1"/>
    <property type="molecule type" value="Genomic_DNA"/>
</dbReference>
<comment type="caution">
    <text evidence="1">The sequence shown here is derived from an EMBL/GenBank/DDBJ whole genome shotgun (WGS) entry which is preliminary data.</text>
</comment>
<reference evidence="2" key="1">
    <citation type="journal article" date="2019" name="Int. J. Syst. Evol. Microbiol.">
        <title>The Global Catalogue of Microorganisms (GCM) 10K type strain sequencing project: providing services to taxonomists for standard genome sequencing and annotation.</title>
        <authorList>
            <consortium name="The Broad Institute Genomics Platform"/>
            <consortium name="The Broad Institute Genome Sequencing Center for Infectious Disease"/>
            <person name="Wu L."/>
            <person name="Ma J."/>
        </authorList>
    </citation>
    <scope>NUCLEOTIDE SEQUENCE [LARGE SCALE GENOMIC DNA]</scope>
    <source>
        <strain evidence="2">CGMCC 1.16060</strain>
    </source>
</reference>
<name>A0ABQ1UPD9_9FLAO</name>
<evidence type="ECO:0000313" key="1">
    <source>
        <dbReference type="EMBL" id="GGF23972.1"/>
    </source>
</evidence>
<dbReference type="Proteomes" id="UP000655016">
    <property type="component" value="Unassembled WGS sequence"/>
</dbReference>